<reference evidence="3" key="1">
    <citation type="submission" date="2018-05" db="EMBL/GenBank/DDBJ databases">
        <authorList>
            <person name="Li X."/>
        </authorList>
    </citation>
    <scope>NUCLEOTIDE SEQUENCE [LARGE SCALE GENOMIC DNA]</scope>
    <source>
        <strain evidence="3">YIM 73061</strain>
    </source>
</reference>
<protein>
    <submittedName>
        <fullName evidence="2">Uncharacterized protein</fullName>
    </submittedName>
</protein>
<keyword evidence="1" id="KW-1133">Transmembrane helix</keyword>
<comment type="caution">
    <text evidence="2">The sequence shown here is derived from an EMBL/GenBank/DDBJ whole genome shotgun (WGS) entry which is preliminary data.</text>
</comment>
<dbReference type="Proteomes" id="UP000249725">
    <property type="component" value="Unassembled WGS sequence"/>
</dbReference>
<evidence type="ECO:0000313" key="3">
    <source>
        <dbReference type="Proteomes" id="UP000249725"/>
    </source>
</evidence>
<name>A0A328AYA7_9CAUL</name>
<dbReference type="AlphaFoldDB" id="A0A328AYA7"/>
<accession>A0A328AYA7</accession>
<proteinExistence type="predicted"/>
<keyword evidence="3" id="KW-1185">Reference proteome</keyword>
<evidence type="ECO:0000256" key="1">
    <source>
        <dbReference type="SAM" id="Phobius"/>
    </source>
</evidence>
<gene>
    <name evidence="2" type="ORF">DJ018_07795</name>
</gene>
<feature type="transmembrane region" description="Helical" evidence="1">
    <location>
        <begin position="133"/>
        <end position="154"/>
    </location>
</feature>
<organism evidence="2 3">
    <name type="scientific">Phenylobacterium deserti</name>
    <dbReference type="NCBI Taxonomy" id="1914756"/>
    <lineage>
        <taxon>Bacteria</taxon>
        <taxon>Pseudomonadati</taxon>
        <taxon>Pseudomonadota</taxon>
        <taxon>Alphaproteobacteria</taxon>
        <taxon>Caulobacterales</taxon>
        <taxon>Caulobacteraceae</taxon>
        <taxon>Phenylobacterium</taxon>
    </lineage>
</organism>
<feature type="transmembrane region" description="Helical" evidence="1">
    <location>
        <begin position="38"/>
        <end position="58"/>
    </location>
</feature>
<feature type="transmembrane region" description="Helical" evidence="1">
    <location>
        <begin position="12"/>
        <end position="32"/>
    </location>
</feature>
<keyword evidence="1" id="KW-0472">Membrane</keyword>
<evidence type="ECO:0000313" key="2">
    <source>
        <dbReference type="EMBL" id="RAK57808.1"/>
    </source>
</evidence>
<dbReference type="EMBL" id="QFYR01000001">
    <property type="protein sequence ID" value="RAK57808.1"/>
    <property type="molecule type" value="Genomic_DNA"/>
</dbReference>
<sequence length="251" mass="27164">MRRLVQADDGRGAKLEQGGVVAFLVLMFWVVIWPWPYGLAMLLAGLAPWIGTALAIIYRRSVAPFSIADLDPRANLGALLGAGLFGGRVFYDVDFTPGGLGQLTLIGCGVAMALALVWLILSRPLFAKPRWLIVPIGLAILAGATSPAALNVALGNKQGELGQVQVTAKRVKEEKRSRRRARYRTFIYHQLTVTGLPGAAGAAEISVQPGFFQSVRVGEPLCYDLHRGILGADWYLLDHCPRPPRSSLPLL</sequence>
<feature type="transmembrane region" description="Helical" evidence="1">
    <location>
        <begin position="103"/>
        <end position="121"/>
    </location>
</feature>
<keyword evidence="1" id="KW-0812">Transmembrane</keyword>